<sequence>MRFLTTVLAVASLILPPPHRARWREESAGLLIEVRGVRRWWFALDIVLKAPVLAWCHRVAEPPLPQPGRVVAALTGAGLLVMPLLGGSAILFASALGEGAAEFLFLVSPFGMFGFVAVHTFRRARRHGGGLPRYTGAALLSIFAGTGPVASGALSVAVGVPLIAIAGAVVPGVWLVVASAVSLARRDCPRSLALLGVAGGLGLTGVLAGVQLVSHVPAAAPVASAGTMLSVLLLIPCYLIWSAWTGVRLLRGRTGQLA</sequence>
<feature type="transmembrane region" description="Helical" evidence="1">
    <location>
        <begin position="162"/>
        <end position="184"/>
    </location>
</feature>
<comment type="caution">
    <text evidence="2">The sequence shown here is derived from an EMBL/GenBank/DDBJ whole genome shotgun (WGS) entry which is preliminary data.</text>
</comment>
<protein>
    <submittedName>
        <fullName evidence="2">Uncharacterized protein</fullName>
    </submittedName>
</protein>
<proteinExistence type="predicted"/>
<feature type="transmembrane region" description="Helical" evidence="1">
    <location>
        <begin position="191"/>
        <end position="212"/>
    </location>
</feature>
<dbReference type="STRING" id="1869.MB27_23195"/>
<dbReference type="EMBL" id="JRTT01000028">
    <property type="protein sequence ID" value="KHD75349.1"/>
    <property type="molecule type" value="Genomic_DNA"/>
</dbReference>
<keyword evidence="1" id="KW-0812">Transmembrane</keyword>
<evidence type="ECO:0000313" key="3">
    <source>
        <dbReference type="Proteomes" id="UP000054537"/>
    </source>
</evidence>
<dbReference type="AlphaFoldDB" id="A0A0A6UM28"/>
<evidence type="ECO:0000313" key="2">
    <source>
        <dbReference type="EMBL" id="KHD75349.1"/>
    </source>
</evidence>
<reference evidence="2 3" key="1">
    <citation type="submission" date="2014-10" db="EMBL/GenBank/DDBJ databases">
        <title>Draft genome sequence of Actinoplanes utahensis NRRL 12052.</title>
        <authorList>
            <person name="Velasco-Bucheli B."/>
            <person name="del Cerro C."/>
            <person name="Hormigo D."/>
            <person name="Garcia J.L."/>
            <person name="Acebal C."/>
            <person name="Arroyo M."/>
            <person name="de la Mata I."/>
        </authorList>
    </citation>
    <scope>NUCLEOTIDE SEQUENCE [LARGE SCALE GENOMIC DNA]</scope>
    <source>
        <strain evidence="2 3">NRRL 12052</strain>
    </source>
</reference>
<keyword evidence="1" id="KW-1133">Transmembrane helix</keyword>
<dbReference type="OrthoDB" id="3403478at2"/>
<organism evidence="2 3">
    <name type="scientific">Actinoplanes utahensis</name>
    <dbReference type="NCBI Taxonomy" id="1869"/>
    <lineage>
        <taxon>Bacteria</taxon>
        <taxon>Bacillati</taxon>
        <taxon>Actinomycetota</taxon>
        <taxon>Actinomycetes</taxon>
        <taxon>Micromonosporales</taxon>
        <taxon>Micromonosporaceae</taxon>
        <taxon>Actinoplanes</taxon>
    </lineage>
</organism>
<accession>A0A0A6UM28</accession>
<feature type="transmembrane region" description="Helical" evidence="1">
    <location>
        <begin position="218"/>
        <end position="241"/>
    </location>
</feature>
<feature type="transmembrane region" description="Helical" evidence="1">
    <location>
        <begin position="72"/>
        <end position="97"/>
    </location>
</feature>
<keyword evidence="3" id="KW-1185">Reference proteome</keyword>
<gene>
    <name evidence="2" type="ORF">MB27_23195</name>
</gene>
<dbReference type="Proteomes" id="UP000054537">
    <property type="component" value="Unassembled WGS sequence"/>
</dbReference>
<name>A0A0A6UM28_ACTUT</name>
<dbReference type="RefSeq" id="WP_043527586.1">
    <property type="nucleotide sequence ID" value="NZ_BAABKU010000050.1"/>
</dbReference>
<feature type="transmembrane region" description="Helical" evidence="1">
    <location>
        <begin position="103"/>
        <end position="122"/>
    </location>
</feature>
<keyword evidence="1" id="KW-0472">Membrane</keyword>
<feature type="transmembrane region" description="Helical" evidence="1">
    <location>
        <begin position="134"/>
        <end position="156"/>
    </location>
</feature>
<evidence type="ECO:0000256" key="1">
    <source>
        <dbReference type="SAM" id="Phobius"/>
    </source>
</evidence>